<organism evidence="3 4">
    <name type="scientific">Stutzerimonas nitrititolerans</name>
    <dbReference type="NCBI Taxonomy" id="2482751"/>
    <lineage>
        <taxon>Bacteria</taxon>
        <taxon>Pseudomonadati</taxon>
        <taxon>Pseudomonadota</taxon>
        <taxon>Gammaproteobacteria</taxon>
        <taxon>Pseudomonadales</taxon>
        <taxon>Pseudomonadaceae</taxon>
        <taxon>Stutzerimonas</taxon>
    </lineage>
</organism>
<proteinExistence type="predicted"/>
<comment type="caution">
    <text evidence="3">The sequence shown here is derived from an EMBL/GenBank/DDBJ whole genome shotgun (WGS) entry which is preliminary data.</text>
</comment>
<dbReference type="RefSeq" id="WP_122076081.1">
    <property type="nucleotide sequence ID" value="NZ_RFFL01000004.1"/>
</dbReference>
<reference evidence="3 4" key="1">
    <citation type="submission" date="2018-10" db="EMBL/GenBank/DDBJ databases">
        <title>Pseudomonas sp. GL14 genome.</title>
        <authorList>
            <person name="Peng J."/>
            <person name="Liu Z.-P."/>
        </authorList>
    </citation>
    <scope>NUCLEOTIDE SEQUENCE [LARGE SCALE GENOMIC DNA]</scope>
    <source>
        <strain evidence="3 4">GL14</strain>
    </source>
</reference>
<dbReference type="Pfam" id="PF12307">
    <property type="entry name" value="DUF3631"/>
    <property type="match status" value="1"/>
</dbReference>
<accession>A0ABX9V6U4</accession>
<dbReference type="InterPro" id="IPR022081">
    <property type="entry name" value="DUF3631"/>
</dbReference>
<feature type="domain" description="DUF3631" evidence="2">
    <location>
        <begin position="260"/>
        <end position="440"/>
    </location>
</feature>
<evidence type="ECO:0000259" key="2">
    <source>
        <dbReference type="Pfam" id="PF12307"/>
    </source>
</evidence>
<evidence type="ECO:0000313" key="4">
    <source>
        <dbReference type="Proteomes" id="UP000269134"/>
    </source>
</evidence>
<dbReference type="EMBL" id="RFFL01000004">
    <property type="protein sequence ID" value="RMI01732.1"/>
    <property type="molecule type" value="Genomic_DNA"/>
</dbReference>
<keyword evidence="4" id="KW-1185">Reference proteome</keyword>
<sequence length="521" mass="56624">MTTSEFQLIPASVTPDPIAEAIAKLKEDAGALFEPDVLALLREVRGSDPARWARYRQAIKAAGAVSMADLERLTNTSNTDVGGRDELFAPVTIHPNPVDGTELLNEITATIQRHVIADTPTIHAATLWAAFTWFIDVVDVAPIANITAPEKRCGKTVMLGVLARLSCRPLAVSNIAPAALFRALELWTPTLLIDEVDAFLAEHEEARGILNAGFTRDSAFVIRCVGDGHTPTKFNVWGAKALCGIGKIADTLEDRSIPLRLRRKMPGERTVKMRHAAPEHFAVLVGKLARFAVDKREAVRLARPAEIEGLNDRANDAWEPLLAIAGVAGGDWPRLARQAAVTLHGLEGEAPSIGAELLGDIQAAFERKHTAKLFSADLLQALCDDEESPWATWNRGKPIQLRQLSRKLAEFGIKSKDVRQGYEVKKGYHLEQFADAFERYLCAADSLTSTNTLPASATPLQSSNEKAYSVAESAIPHAPKELSATSKAKASAGCSNVADQTPPYDNEDAKPLWDENDTEEL</sequence>
<gene>
    <name evidence="3" type="ORF">EA795_05720</name>
</gene>
<dbReference type="Proteomes" id="UP000269134">
    <property type="component" value="Unassembled WGS sequence"/>
</dbReference>
<feature type="compositionally biased region" description="Polar residues" evidence="1">
    <location>
        <begin position="483"/>
        <end position="499"/>
    </location>
</feature>
<evidence type="ECO:0000313" key="3">
    <source>
        <dbReference type="EMBL" id="RMI01732.1"/>
    </source>
</evidence>
<name>A0ABX9V6U4_9GAMM</name>
<dbReference type="GeneID" id="84608529"/>
<protein>
    <submittedName>
        <fullName evidence="3">DUF3631 domain-containing protein</fullName>
    </submittedName>
</protein>
<evidence type="ECO:0000256" key="1">
    <source>
        <dbReference type="SAM" id="MobiDB-lite"/>
    </source>
</evidence>
<feature type="region of interest" description="Disordered" evidence="1">
    <location>
        <begin position="479"/>
        <end position="521"/>
    </location>
</feature>